<dbReference type="Pfam" id="PF25880">
    <property type="entry name" value="WHD_CHMP7_1st"/>
    <property type="match status" value="1"/>
</dbReference>
<evidence type="ECO:0000256" key="1">
    <source>
        <dbReference type="ARBA" id="ARBA00006190"/>
    </source>
</evidence>
<dbReference type="Gene3D" id="6.10.140.1230">
    <property type="match status" value="1"/>
</dbReference>
<evidence type="ECO:0000256" key="2">
    <source>
        <dbReference type="SAM" id="Coils"/>
    </source>
</evidence>
<dbReference type="OrthoDB" id="10250120at2759"/>
<evidence type="ECO:0000313" key="5">
    <source>
        <dbReference type="EMBL" id="TKR60839.1"/>
    </source>
</evidence>
<feature type="coiled-coil region" evidence="2">
    <location>
        <begin position="224"/>
        <end position="251"/>
    </location>
</feature>
<feature type="compositionally biased region" description="Basic and acidic residues" evidence="3">
    <location>
        <begin position="375"/>
        <end position="384"/>
    </location>
</feature>
<gene>
    <name evidence="5" type="ORF">L596_028026</name>
</gene>
<feature type="region of interest" description="Disordered" evidence="3">
    <location>
        <begin position="354"/>
        <end position="384"/>
    </location>
</feature>
<dbReference type="AlphaFoldDB" id="A0A4U5LX90"/>
<dbReference type="EMBL" id="AZBU02000011">
    <property type="protein sequence ID" value="TKR60839.1"/>
    <property type="molecule type" value="Genomic_DNA"/>
</dbReference>
<dbReference type="PANTHER" id="PTHR22761">
    <property type="entry name" value="CHARGED MULTIVESICULAR BODY PROTEIN"/>
    <property type="match status" value="1"/>
</dbReference>
<reference evidence="5 6" key="1">
    <citation type="journal article" date="2015" name="Genome Biol.">
        <title>Comparative genomics of Steinernema reveals deeply conserved gene regulatory networks.</title>
        <authorList>
            <person name="Dillman A.R."/>
            <person name="Macchietto M."/>
            <person name="Porter C.F."/>
            <person name="Rogers A."/>
            <person name="Williams B."/>
            <person name="Antoshechkin I."/>
            <person name="Lee M.M."/>
            <person name="Goodwin Z."/>
            <person name="Lu X."/>
            <person name="Lewis E.E."/>
            <person name="Goodrich-Blair H."/>
            <person name="Stock S.P."/>
            <person name="Adams B.J."/>
            <person name="Sternberg P.W."/>
            <person name="Mortazavi A."/>
        </authorList>
    </citation>
    <scope>NUCLEOTIDE SEQUENCE [LARGE SCALE GENOMIC DNA]</scope>
    <source>
        <strain evidence="5 6">ALL</strain>
    </source>
</reference>
<dbReference type="Proteomes" id="UP000298663">
    <property type="component" value="Unassembled WGS sequence"/>
</dbReference>
<dbReference type="InterPro" id="IPR057471">
    <property type="entry name" value="CHMP7_WHD"/>
</dbReference>
<dbReference type="Pfam" id="PF25239">
    <property type="entry name" value="WHD_CHMP7"/>
    <property type="match status" value="1"/>
</dbReference>
<name>A0A4U5LX90_STECR</name>
<dbReference type="PANTHER" id="PTHR22761:SF46">
    <property type="entry name" value="CHARGED MULTIVESICULAR BODY PROTEIN 7"/>
    <property type="match status" value="1"/>
</dbReference>
<dbReference type="GO" id="GO:0006900">
    <property type="term" value="P:vesicle budding from membrane"/>
    <property type="evidence" value="ECO:0007669"/>
    <property type="project" value="TreeGrafter"/>
</dbReference>
<accession>A0A4U5LX90</accession>
<dbReference type="GO" id="GO:0009898">
    <property type="term" value="C:cytoplasmic side of plasma membrane"/>
    <property type="evidence" value="ECO:0007669"/>
    <property type="project" value="TreeGrafter"/>
</dbReference>
<evidence type="ECO:0000256" key="3">
    <source>
        <dbReference type="SAM" id="MobiDB-lite"/>
    </source>
</evidence>
<dbReference type="InterPro" id="IPR005024">
    <property type="entry name" value="Snf7_fam"/>
</dbReference>
<dbReference type="GO" id="GO:0000815">
    <property type="term" value="C:ESCRT III complex"/>
    <property type="evidence" value="ECO:0007669"/>
    <property type="project" value="TreeGrafter"/>
</dbReference>
<feature type="compositionally biased region" description="Basic residues" evidence="3">
    <location>
        <begin position="355"/>
        <end position="374"/>
    </location>
</feature>
<protein>
    <recommendedName>
        <fullName evidence="4">CHMP7 winged helix domain-containing protein</fullName>
    </recommendedName>
</protein>
<reference evidence="5 6" key="2">
    <citation type="journal article" date="2019" name="G3 (Bethesda)">
        <title>Hybrid Assembly of the Genome of the Entomopathogenic Nematode Steinernema carpocapsae Identifies the X-Chromosome.</title>
        <authorList>
            <person name="Serra L."/>
            <person name="Macchietto M."/>
            <person name="Macias-Munoz A."/>
            <person name="McGill C.J."/>
            <person name="Rodriguez I.M."/>
            <person name="Rodriguez B."/>
            <person name="Murad R."/>
            <person name="Mortazavi A."/>
        </authorList>
    </citation>
    <scope>NUCLEOTIDE SEQUENCE [LARGE SCALE GENOMIC DNA]</scope>
    <source>
        <strain evidence="5 6">ALL</strain>
    </source>
</reference>
<proteinExistence type="inferred from homology"/>
<evidence type="ECO:0000259" key="4">
    <source>
        <dbReference type="Pfam" id="PF25239"/>
    </source>
</evidence>
<feature type="domain" description="CHMP7 winged helix" evidence="4">
    <location>
        <begin position="139"/>
        <end position="207"/>
    </location>
</feature>
<comment type="caution">
    <text evidence="5">The sequence shown here is derived from an EMBL/GenBank/DDBJ whole genome shotgun (WGS) entry which is preliminary data.</text>
</comment>
<dbReference type="Pfam" id="PF03357">
    <property type="entry name" value="Snf7"/>
    <property type="match status" value="1"/>
</dbReference>
<keyword evidence="6" id="KW-1185">Reference proteome</keyword>
<sequence length="384" mass="44326">MTSPSKAHYLPHCWDDDQKMTGLMSLPKARHVNTVNYDRVIRFWTDAISRYCEHTKSACVTLPQLKRAFVRGTQIPSPLKVALQEMYKNEAFKTLETMKSNDNSWISWGTGLVTSTLWGRAEPDWDKTVFVHCDTLLLQAKKVLQLYKVEYEMVDCPEVVEYDDLKERALAICSTPQDFELVILELERQGELTIGSSNNGEKILKFRDHVSRGPVQFTKADATIHDIRRQLNKMEKDIQRLEELVKKHDVNARRTIRTGDKTMAASHLRKKKKVEKDIQDKDAQYQKLLGILEQLSQSKHTNEILSAYRAGNEAFKATMNSHGLTADKVDETMDNIQDAISDYREVQDAAAAGWRQRRRRVAPRRGTQRTHRRVREREARGGSR</sequence>
<organism evidence="5 6">
    <name type="scientific">Steinernema carpocapsae</name>
    <name type="common">Entomopathogenic nematode</name>
    <dbReference type="NCBI Taxonomy" id="34508"/>
    <lineage>
        <taxon>Eukaryota</taxon>
        <taxon>Metazoa</taxon>
        <taxon>Ecdysozoa</taxon>
        <taxon>Nematoda</taxon>
        <taxon>Chromadorea</taxon>
        <taxon>Rhabditida</taxon>
        <taxon>Tylenchina</taxon>
        <taxon>Panagrolaimomorpha</taxon>
        <taxon>Strongyloidoidea</taxon>
        <taxon>Steinernematidae</taxon>
        <taxon>Steinernema</taxon>
    </lineage>
</organism>
<dbReference type="GO" id="GO:0005771">
    <property type="term" value="C:multivesicular body"/>
    <property type="evidence" value="ECO:0007669"/>
    <property type="project" value="TreeGrafter"/>
</dbReference>
<evidence type="ECO:0000313" key="6">
    <source>
        <dbReference type="Proteomes" id="UP000298663"/>
    </source>
</evidence>
<dbReference type="STRING" id="34508.A0A4U5LX90"/>
<comment type="similarity">
    <text evidence="1">Belongs to the SNF7 family.</text>
</comment>
<dbReference type="GO" id="GO:0032511">
    <property type="term" value="P:late endosome to vacuole transport via multivesicular body sorting pathway"/>
    <property type="evidence" value="ECO:0007669"/>
    <property type="project" value="TreeGrafter"/>
</dbReference>
<keyword evidence="2" id="KW-0175">Coiled coil</keyword>